<organism evidence="2 3">
    <name type="scientific">Cochliobolus sativus</name>
    <name type="common">Common root rot and spot blotch fungus</name>
    <name type="synonym">Bipolaris sorokiniana</name>
    <dbReference type="NCBI Taxonomy" id="45130"/>
    <lineage>
        <taxon>Eukaryota</taxon>
        <taxon>Fungi</taxon>
        <taxon>Dikarya</taxon>
        <taxon>Ascomycota</taxon>
        <taxon>Pezizomycotina</taxon>
        <taxon>Dothideomycetes</taxon>
        <taxon>Pleosporomycetidae</taxon>
        <taxon>Pleosporales</taxon>
        <taxon>Pleosporineae</taxon>
        <taxon>Pleosporaceae</taxon>
        <taxon>Bipolaris</taxon>
    </lineage>
</organism>
<protein>
    <submittedName>
        <fullName evidence="2">Uncharacterized protein</fullName>
    </submittedName>
</protein>
<gene>
    <name evidence="2" type="ORF">GGP41_009441</name>
</gene>
<evidence type="ECO:0000313" key="3">
    <source>
        <dbReference type="Proteomes" id="UP000624244"/>
    </source>
</evidence>
<comment type="caution">
    <text evidence="2">The sequence shown here is derived from an EMBL/GenBank/DDBJ whole genome shotgun (WGS) entry which is preliminary data.</text>
</comment>
<proteinExistence type="predicted"/>
<sequence length="78" mass="8666">MHLARLSLTICNCNTSSHGKANDAERRRLVVPSITRTRQTDVTSNTLRTNSDHPQMAGKPPVCKMTFPPPTFDVFAVQ</sequence>
<name>A0A8H5ZAD6_COCSA</name>
<reference evidence="2" key="1">
    <citation type="submission" date="2019-11" db="EMBL/GenBank/DDBJ databases">
        <title>Bipolaris sorokiniana Genome sequencing.</title>
        <authorList>
            <person name="Wang H."/>
        </authorList>
    </citation>
    <scope>NUCLEOTIDE SEQUENCE</scope>
</reference>
<dbReference type="EMBL" id="WNKQ01000018">
    <property type="protein sequence ID" value="KAF5845682.1"/>
    <property type="molecule type" value="Genomic_DNA"/>
</dbReference>
<evidence type="ECO:0000313" key="2">
    <source>
        <dbReference type="EMBL" id="KAF5845682.1"/>
    </source>
</evidence>
<dbReference type="AlphaFoldDB" id="A0A8H5ZAD6"/>
<dbReference type="Proteomes" id="UP000624244">
    <property type="component" value="Unassembled WGS sequence"/>
</dbReference>
<feature type="region of interest" description="Disordered" evidence="1">
    <location>
        <begin position="41"/>
        <end position="63"/>
    </location>
</feature>
<accession>A0A8H5ZAD6</accession>
<feature type="compositionally biased region" description="Polar residues" evidence="1">
    <location>
        <begin position="41"/>
        <end position="53"/>
    </location>
</feature>
<evidence type="ECO:0000256" key="1">
    <source>
        <dbReference type="SAM" id="MobiDB-lite"/>
    </source>
</evidence>